<dbReference type="EMBL" id="JACEIK010000463">
    <property type="protein sequence ID" value="MCD7457565.1"/>
    <property type="molecule type" value="Genomic_DNA"/>
</dbReference>
<proteinExistence type="predicted"/>
<dbReference type="Proteomes" id="UP000823775">
    <property type="component" value="Unassembled WGS sequence"/>
</dbReference>
<comment type="caution">
    <text evidence="1">The sequence shown here is derived from an EMBL/GenBank/DDBJ whole genome shotgun (WGS) entry which is preliminary data.</text>
</comment>
<dbReference type="Gene3D" id="3.10.310.30">
    <property type="match status" value="1"/>
</dbReference>
<reference evidence="1 2" key="1">
    <citation type="journal article" date="2021" name="BMC Genomics">
        <title>Datura genome reveals duplications of psychoactive alkaloid biosynthetic genes and high mutation rate following tissue culture.</title>
        <authorList>
            <person name="Rajewski A."/>
            <person name="Carter-House D."/>
            <person name="Stajich J."/>
            <person name="Litt A."/>
        </authorList>
    </citation>
    <scope>NUCLEOTIDE SEQUENCE [LARGE SCALE GENOMIC DNA]</scope>
    <source>
        <strain evidence="1">AR-01</strain>
    </source>
</reference>
<dbReference type="PANTHER" id="PTHR46922">
    <property type="entry name" value="DHHA1 DOMAIN PROTEIN"/>
    <property type="match status" value="1"/>
</dbReference>
<gene>
    <name evidence="1" type="ORF">HAX54_035423</name>
</gene>
<dbReference type="SUPFAM" id="SSF64182">
    <property type="entry name" value="DHH phosphoesterases"/>
    <property type="match status" value="1"/>
</dbReference>
<evidence type="ECO:0000313" key="2">
    <source>
        <dbReference type="Proteomes" id="UP000823775"/>
    </source>
</evidence>
<protein>
    <recommendedName>
        <fullName evidence="3">DHHA1 domain-containing protein</fullName>
    </recommendedName>
</protein>
<dbReference type="InterPro" id="IPR038763">
    <property type="entry name" value="DHH_sf"/>
</dbReference>
<organism evidence="1 2">
    <name type="scientific">Datura stramonium</name>
    <name type="common">Jimsonweed</name>
    <name type="synonym">Common thornapple</name>
    <dbReference type="NCBI Taxonomy" id="4076"/>
    <lineage>
        <taxon>Eukaryota</taxon>
        <taxon>Viridiplantae</taxon>
        <taxon>Streptophyta</taxon>
        <taxon>Embryophyta</taxon>
        <taxon>Tracheophyta</taxon>
        <taxon>Spermatophyta</taxon>
        <taxon>Magnoliopsida</taxon>
        <taxon>eudicotyledons</taxon>
        <taxon>Gunneridae</taxon>
        <taxon>Pentapetalae</taxon>
        <taxon>asterids</taxon>
        <taxon>lamiids</taxon>
        <taxon>Solanales</taxon>
        <taxon>Solanaceae</taxon>
        <taxon>Solanoideae</taxon>
        <taxon>Datureae</taxon>
        <taxon>Datura</taxon>
    </lineage>
</organism>
<name>A0ABS8SF91_DATST</name>
<sequence length="282" mass="31816">MSSLRLSIKLKKLLLSQVVVSFLVMLFQPLLLTWVEDLPLSRIDHVYLLDFVGPSGFVQQLKSQVDCVVVLDHHKTARELLGGGTSVTENVYKVIDMDRSGATIAYDYFKEKFVTGNNNKAADSSALKINEFDRVRRLFEYIEDRDLWRWKLPESKAFSSGLDDLNIEYDVNLNPSLFQQLLALDKNLAVNADSIPELRSELGNQLAVKSRNMKLRGIGAVVYKVSELENDEMLKVSLRSIDDEGLTSISQAFGGGGHRNASSFILNFAEFENWKDTDRTST</sequence>
<dbReference type="PANTHER" id="PTHR46922:SF4">
    <property type="entry name" value="DHHA1 DOMAIN PROTEIN"/>
    <property type="match status" value="1"/>
</dbReference>
<evidence type="ECO:0008006" key="3">
    <source>
        <dbReference type="Google" id="ProtNLM"/>
    </source>
</evidence>
<accession>A0ABS8SF91</accession>
<keyword evidence="2" id="KW-1185">Reference proteome</keyword>
<evidence type="ECO:0000313" key="1">
    <source>
        <dbReference type="EMBL" id="MCD7457565.1"/>
    </source>
</evidence>